<protein>
    <submittedName>
        <fullName evidence="1">Uncharacterized protein</fullName>
    </submittedName>
</protein>
<evidence type="ECO:0000313" key="2">
    <source>
        <dbReference type="Proteomes" id="UP000241899"/>
    </source>
</evidence>
<organism evidence="1 2">
    <name type="scientific">Phaeovulum veldkampii DSM 11550</name>
    <dbReference type="NCBI Taxonomy" id="1185920"/>
    <lineage>
        <taxon>Bacteria</taxon>
        <taxon>Pseudomonadati</taxon>
        <taxon>Pseudomonadota</taxon>
        <taxon>Alphaproteobacteria</taxon>
        <taxon>Rhodobacterales</taxon>
        <taxon>Paracoccaceae</taxon>
        <taxon>Phaeovulum</taxon>
    </lineage>
</organism>
<sequence>MERLQAGQHVQNRDLQTWLTARAWAEYEDEQRTQQELRSDVQNKPDSVREYERRVAEAHFAHSRAEGYSAGGRHDLAKKFYDKTDTLCERAMEYLQEIIQGDGGLRIWFDRDTSWTADSEAGADIELLPRVVTSRSLNNRGGGILGQLRSKRDVKIWAVEQALAELAEDAKDAKYKEEERRRTSERLQRFLALRDDE</sequence>
<dbReference type="OrthoDB" id="7872277at2"/>
<evidence type="ECO:0000313" key="1">
    <source>
        <dbReference type="EMBL" id="PTE14441.1"/>
    </source>
</evidence>
<keyword evidence="2" id="KW-1185">Reference proteome</keyword>
<name>A0A2T4J977_9RHOB</name>
<gene>
    <name evidence="1" type="ORF">C5F46_14785</name>
</gene>
<dbReference type="Proteomes" id="UP000241899">
    <property type="component" value="Unassembled WGS sequence"/>
</dbReference>
<dbReference type="RefSeq" id="WP_107326101.1">
    <property type="nucleotide sequence ID" value="NZ_PZKF01000057.1"/>
</dbReference>
<dbReference type="EMBL" id="PZKF01000057">
    <property type="protein sequence ID" value="PTE14441.1"/>
    <property type="molecule type" value="Genomic_DNA"/>
</dbReference>
<dbReference type="AlphaFoldDB" id="A0A2T4J977"/>
<comment type="caution">
    <text evidence="1">The sequence shown here is derived from an EMBL/GenBank/DDBJ whole genome shotgun (WGS) entry which is preliminary data.</text>
</comment>
<accession>A0A2T4J977</accession>
<reference evidence="1 2" key="1">
    <citation type="submission" date="2018-03" db="EMBL/GenBank/DDBJ databases">
        <title>Rhodobacter veldkampii.</title>
        <authorList>
            <person name="Meyer T.E."/>
            <person name="Miller S."/>
            <person name="Lodha T."/>
            <person name="Gandham S."/>
            <person name="Chintalapati S."/>
            <person name="Chintalapati V.R."/>
        </authorList>
    </citation>
    <scope>NUCLEOTIDE SEQUENCE [LARGE SCALE GENOMIC DNA]</scope>
    <source>
        <strain evidence="1 2">DSM 11550</strain>
    </source>
</reference>
<proteinExistence type="predicted"/>